<sequence length="225" mass="24869">MTVQCSSRSKHHRENSIHRRGLRRRTRLRGEPVSTMKHVFGPDVHPAHLLPGHHATSPASRHGEPSDRATPRVSAQEHDVRRDRARSLTAQPASGPQRREAQPLAVARCAVRTRDQDTRAATERRANGHARTSAVGRRVAPSRRARQTSRAPAIRPTAREMARAEIDAATRAASAKVLRRPFAPSGWLIGELGVCGGLVRDEPGEWRRIACMGFRDGQTVGSTQR</sequence>
<feature type="compositionally biased region" description="Basic and acidic residues" evidence="1">
    <location>
        <begin position="112"/>
        <end position="126"/>
    </location>
</feature>
<gene>
    <name evidence="2" type="ORF">PHLGIDRAFT_231833</name>
</gene>
<dbReference type="Proteomes" id="UP000053257">
    <property type="component" value="Unassembled WGS sequence"/>
</dbReference>
<evidence type="ECO:0000313" key="2">
    <source>
        <dbReference type="EMBL" id="KIP10499.1"/>
    </source>
</evidence>
<evidence type="ECO:0000313" key="3">
    <source>
        <dbReference type="Proteomes" id="UP000053257"/>
    </source>
</evidence>
<dbReference type="EMBL" id="KN840454">
    <property type="protein sequence ID" value="KIP10499.1"/>
    <property type="molecule type" value="Genomic_DNA"/>
</dbReference>
<dbReference type="AlphaFoldDB" id="A0A0C3NYG3"/>
<feature type="region of interest" description="Disordered" evidence="1">
    <location>
        <begin position="1"/>
        <end position="155"/>
    </location>
</feature>
<feature type="compositionally biased region" description="Basic residues" evidence="1">
    <location>
        <begin position="8"/>
        <end position="27"/>
    </location>
</feature>
<name>A0A0C3NYG3_PHLG1</name>
<organism evidence="2 3">
    <name type="scientific">Phlebiopsis gigantea (strain 11061_1 CR5-6)</name>
    <name type="common">White-rot fungus</name>
    <name type="synonym">Peniophora gigantea</name>
    <dbReference type="NCBI Taxonomy" id="745531"/>
    <lineage>
        <taxon>Eukaryota</taxon>
        <taxon>Fungi</taxon>
        <taxon>Dikarya</taxon>
        <taxon>Basidiomycota</taxon>
        <taxon>Agaricomycotina</taxon>
        <taxon>Agaricomycetes</taxon>
        <taxon>Polyporales</taxon>
        <taxon>Phanerochaetaceae</taxon>
        <taxon>Phlebiopsis</taxon>
    </lineage>
</organism>
<proteinExistence type="predicted"/>
<protein>
    <submittedName>
        <fullName evidence="2">Uncharacterized protein</fullName>
    </submittedName>
</protein>
<keyword evidence="3" id="KW-1185">Reference proteome</keyword>
<accession>A0A0C3NYG3</accession>
<dbReference type="HOGENOM" id="CLU_1230308_0_0_1"/>
<evidence type="ECO:0000256" key="1">
    <source>
        <dbReference type="SAM" id="MobiDB-lite"/>
    </source>
</evidence>
<feature type="compositionally biased region" description="Basic and acidic residues" evidence="1">
    <location>
        <begin position="61"/>
        <end position="86"/>
    </location>
</feature>
<reference evidence="2 3" key="1">
    <citation type="journal article" date="2014" name="PLoS Genet.">
        <title>Analysis of the Phlebiopsis gigantea genome, transcriptome and secretome provides insight into its pioneer colonization strategies of wood.</title>
        <authorList>
            <person name="Hori C."/>
            <person name="Ishida T."/>
            <person name="Igarashi K."/>
            <person name="Samejima M."/>
            <person name="Suzuki H."/>
            <person name="Master E."/>
            <person name="Ferreira P."/>
            <person name="Ruiz-Duenas F.J."/>
            <person name="Held B."/>
            <person name="Canessa P."/>
            <person name="Larrondo L.F."/>
            <person name="Schmoll M."/>
            <person name="Druzhinina I.S."/>
            <person name="Kubicek C.P."/>
            <person name="Gaskell J.A."/>
            <person name="Kersten P."/>
            <person name="St John F."/>
            <person name="Glasner J."/>
            <person name="Sabat G."/>
            <person name="Splinter BonDurant S."/>
            <person name="Syed K."/>
            <person name="Yadav J."/>
            <person name="Mgbeahuruike A.C."/>
            <person name="Kovalchuk A."/>
            <person name="Asiegbu F.O."/>
            <person name="Lackner G."/>
            <person name="Hoffmeister D."/>
            <person name="Rencoret J."/>
            <person name="Gutierrez A."/>
            <person name="Sun H."/>
            <person name="Lindquist E."/>
            <person name="Barry K."/>
            <person name="Riley R."/>
            <person name="Grigoriev I.V."/>
            <person name="Henrissat B."/>
            <person name="Kues U."/>
            <person name="Berka R.M."/>
            <person name="Martinez A.T."/>
            <person name="Covert S.F."/>
            <person name="Blanchette R.A."/>
            <person name="Cullen D."/>
        </authorList>
    </citation>
    <scope>NUCLEOTIDE SEQUENCE [LARGE SCALE GENOMIC DNA]</scope>
    <source>
        <strain evidence="2 3">11061_1 CR5-6</strain>
    </source>
</reference>